<dbReference type="PANTHER" id="PTHR23528">
    <property type="match status" value="1"/>
</dbReference>
<dbReference type="PROSITE" id="PS50850">
    <property type="entry name" value="MFS"/>
    <property type="match status" value="1"/>
</dbReference>
<dbReference type="GO" id="GO:0022857">
    <property type="term" value="F:transmembrane transporter activity"/>
    <property type="evidence" value="ECO:0007669"/>
    <property type="project" value="InterPro"/>
</dbReference>
<feature type="transmembrane region" description="Helical" evidence="7">
    <location>
        <begin position="343"/>
        <end position="361"/>
    </location>
</feature>
<accession>A0A9D1L7J8</accession>
<evidence type="ECO:0000256" key="5">
    <source>
        <dbReference type="ARBA" id="ARBA00023136"/>
    </source>
</evidence>
<evidence type="ECO:0000256" key="1">
    <source>
        <dbReference type="ARBA" id="ARBA00004651"/>
    </source>
</evidence>
<feature type="transmembrane region" description="Helical" evidence="7">
    <location>
        <begin position="291"/>
        <end position="311"/>
    </location>
</feature>
<dbReference type="InterPro" id="IPR011701">
    <property type="entry name" value="MFS"/>
</dbReference>
<gene>
    <name evidence="9" type="ORF">IAD16_01705</name>
</gene>
<dbReference type="Pfam" id="PF07690">
    <property type="entry name" value="MFS_1"/>
    <property type="match status" value="1"/>
</dbReference>
<feature type="compositionally biased region" description="Polar residues" evidence="6">
    <location>
        <begin position="231"/>
        <end position="241"/>
    </location>
</feature>
<evidence type="ECO:0000259" key="8">
    <source>
        <dbReference type="PROSITE" id="PS50850"/>
    </source>
</evidence>
<evidence type="ECO:0000256" key="7">
    <source>
        <dbReference type="SAM" id="Phobius"/>
    </source>
</evidence>
<feature type="transmembrane region" description="Helical" evidence="7">
    <location>
        <begin position="103"/>
        <end position="121"/>
    </location>
</feature>
<dbReference type="AlphaFoldDB" id="A0A9D1L7J8"/>
<evidence type="ECO:0000256" key="4">
    <source>
        <dbReference type="ARBA" id="ARBA00022989"/>
    </source>
</evidence>
<keyword evidence="5 7" id="KW-0472">Membrane</keyword>
<evidence type="ECO:0000313" key="10">
    <source>
        <dbReference type="Proteomes" id="UP000824091"/>
    </source>
</evidence>
<dbReference type="SUPFAM" id="SSF103473">
    <property type="entry name" value="MFS general substrate transporter"/>
    <property type="match status" value="1"/>
</dbReference>
<evidence type="ECO:0000313" key="9">
    <source>
        <dbReference type="EMBL" id="HIU27080.1"/>
    </source>
</evidence>
<evidence type="ECO:0000256" key="3">
    <source>
        <dbReference type="ARBA" id="ARBA00022692"/>
    </source>
</evidence>
<evidence type="ECO:0000256" key="6">
    <source>
        <dbReference type="SAM" id="MobiDB-lite"/>
    </source>
</evidence>
<feature type="transmembrane region" description="Helical" evidence="7">
    <location>
        <begin position="254"/>
        <end position="271"/>
    </location>
</feature>
<dbReference type="GO" id="GO:0005886">
    <property type="term" value="C:plasma membrane"/>
    <property type="evidence" value="ECO:0007669"/>
    <property type="project" value="UniProtKB-SubCell"/>
</dbReference>
<feature type="transmembrane region" description="Helical" evidence="7">
    <location>
        <begin position="45"/>
        <end position="65"/>
    </location>
</feature>
<evidence type="ECO:0000256" key="2">
    <source>
        <dbReference type="ARBA" id="ARBA00022448"/>
    </source>
</evidence>
<feature type="transmembrane region" description="Helical" evidence="7">
    <location>
        <begin position="382"/>
        <end position="401"/>
    </location>
</feature>
<keyword evidence="4 7" id="KW-1133">Transmembrane helix</keyword>
<feature type="transmembrane region" description="Helical" evidence="7">
    <location>
        <begin position="7"/>
        <end position="25"/>
    </location>
</feature>
<proteinExistence type="predicted"/>
<dbReference type="Proteomes" id="UP000824091">
    <property type="component" value="Unassembled WGS sequence"/>
</dbReference>
<dbReference type="EMBL" id="DVMO01000027">
    <property type="protein sequence ID" value="HIU27080.1"/>
    <property type="molecule type" value="Genomic_DNA"/>
</dbReference>
<protein>
    <submittedName>
        <fullName evidence="9">MFS transporter</fullName>
    </submittedName>
</protein>
<feature type="region of interest" description="Disordered" evidence="6">
    <location>
        <begin position="211"/>
        <end position="245"/>
    </location>
</feature>
<sequence length="449" mass="48806">MKLDNKRTILVGFAFLAISAFWQVYDNIIPLILKYFFGIGDTLSGAIMALDNIFALIMLPIFGAWSDRISHRRGKRTPFIFIGTILAVIFMLMLPEAANSRNVIWFVGALFMTLISMSIFRSPAVSLMPDVTPKPLRSKGNAIINLMGAVGIIMALGLIMVLVGDGNTPDYEPLFISIAVIMVVALLIILFKVDENKMVAQRIAQEKAWGISDEGDGEEDEQKAAGKEPGSGNNAGSQPGSGNAKLPGPVKKSLIFLLLSVAFWYMAYNAVTTAFSKYATEMWGMEGGDFAGALMVASVGALVSFIPVGVVSSRLGRKKVILFGVALLAASFFTGFLFKTPNFAVNIVFFLVGVAWASINVNSYPMVVEMCKGDDIGKFTGMYYTFSMAAQVLTPVLSGAFLEHIGYWTLFPYATAFSVIAFLTMLMVKHGDSKPIPARNKLEAFDIDD</sequence>
<dbReference type="InterPro" id="IPR020846">
    <property type="entry name" value="MFS_dom"/>
</dbReference>
<comment type="caution">
    <text evidence="9">The sequence shown here is derived from an EMBL/GenBank/DDBJ whole genome shotgun (WGS) entry which is preliminary data.</text>
</comment>
<feature type="transmembrane region" description="Helical" evidence="7">
    <location>
        <begin position="407"/>
        <end position="428"/>
    </location>
</feature>
<dbReference type="PANTHER" id="PTHR23528:SF1">
    <property type="entry name" value="MAJOR FACILITATOR SUPERFAMILY (MFS) PROFILE DOMAIN-CONTAINING PROTEIN"/>
    <property type="match status" value="1"/>
</dbReference>
<feature type="transmembrane region" description="Helical" evidence="7">
    <location>
        <begin position="142"/>
        <end position="162"/>
    </location>
</feature>
<keyword evidence="3 7" id="KW-0812">Transmembrane</keyword>
<comment type="subcellular location">
    <subcellularLocation>
        <location evidence="1">Cell membrane</location>
        <topology evidence="1">Multi-pass membrane protein</topology>
    </subcellularLocation>
</comment>
<feature type="domain" description="Major facilitator superfamily (MFS) profile" evidence="8">
    <location>
        <begin position="1"/>
        <end position="433"/>
    </location>
</feature>
<keyword evidence="2" id="KW-0813">Transport</keyword>
<feature type="transmembrane region" description="Helical" evidence="7">
    <location>
        <begin position="174"/>
        <end position="193"/>
    </location>
</feature>
<reference evidence="9" key="1">
    <citation type="submission" date="2020-10" db="EMBL/GenBank/DDBJ databases">
        <authorList>
            <person name="Gilroy R."/>
        </authorList>
    </citation>
    <scope>NUCLEOTIDE SEQUENCE</scope>
    <source>
        <strain evidence="9">11300</strain>
    </source>
</reference>
<name>A0A9D1L7J8_9FIRM</name>
<organism evidence="9 10">
    <name type="scientific">Candidatus Fimisoma avicola</name>
    <dbReference type="NCBI Taxonomy" id="2840826"/>
    <lineage>
        <taxon>Bacteria</taxon>
        <taxon>Bacillati</taxon>
        <taxon>Bacillota</taxon>
        <taxon>Clostridia</taxon>
        <taxon>Eubacteriales</taxon>
        <taxon>Candidatus Fimisoma</taxon>
    </lineage>
</organism>
<feature type="transmembrane region" description="Helical" evidence="7">
    <location>
        <begin position="77"/>
        <end position="97"/>
    </location>
</feature>
<reference evidence="9" key="2">
    <citation type="journal article" date="2021" name="PeerJ">
        <title>Extensive microbial diversity within the chicken gut microbiome revealed by metagenomics and culture.</title>
        <authorList>
            <person name="Gilroy R."/>
            <person name="Ravi A."/>
            <person name="Getino M."/>
            <person name="Pursley I."/>
            <person name="Horton D.L."/>
            <person name="Alikhan N.F."/>
            <person name="Baker D."/>
            <person name="Gharbi K."/>
            <person name="Hall N."/>
            <person name="Watson M."/>
            <person name="Adriaenssens E.M."/>
            <person name="Foster-Nyarko E."/>
            <person name="Jarju S."/>
            <person name="Secka A."/>
            <person name="Antonio M."/>
            <person name="Oren A."/>
            <person name="Chaudhuri R.R."/>
            <person name="La Ragione R."/>
            <person name="Hildebrand F."/>
            <person name="Pallen M.J."/>
        </authorList>
    </citation>
    <scope>NUCLEOTIDE SEQUENCE</scope>
    <source>
        <strain evidence="9">11300</strain>
    </source>
</reference>
<feature type="transmembrane region" description="Helical" evidence="7">
    <location>
        <begin position="320"/>
        <end position="337"/>
    </location>
</feature>
<dbReference type="InterPro" id="IPR036259">
    <property type="entry name" value="MFS_trans_sf"/>
</dbReference>
<dbReference type="Gene3D" id="1.20.1250.20">
    <property type="entry name" value="MFS general substrate transporter like domains"/>
    <property type="match status" value="2"/>
</dbReference>